<name>A0A9P0H060_NEZVI</name>
<dbReference type="Proteomes" id="UP001152798">
    <property type="component" value="Chromosome 2"/>
</dbReference>
<dbReference type="GO" id="GO:1990904">
    <property type="term" value="C:ribonucleoprotein complex"/>
    <property type="evidence" value="ECO:0007669"/>
    <property type="project" value="UniProtKB-ARBA"/>
</dbReference>
<dbReference type="SUPFAM" id="SSF160350">
    <property type="entry name" value="Rnp2-like"/>
    <property type="match status" value="1"/>
</dbReference>
<organism evidence="2 3">
    <name type="scientific">Nezara viridula</name>
    <name type="common">Southern green stink bug</name>
    <name type="synonym">Cimex viridulus</name>
    <dbReference type="NCBI Taxonomy" id="85310"/>
    <lineage>
        <taxon>Eukaryota</taxon>
        <taxon>Metazoa</taxon>
        <taxon>Ecdysozoa</taxon>
        <taxon>Arthropoda</taxon>
        <taxon>Hexapoda</taxon>
        <taxon>Insecta</taxon>
        <taxon>Pterygota</taxon>
        <taxon>Neoptera</taxon>
        <taxon>Paraneoptera</taxon>
        <taxon>Hemiptera</taxon>
        <taxon>Heteroptera</taxon>
        <taxon>Panheteroptera</taxon>
        <taxon>Pentatomomorpha</taxon>
        <taxon>Pentatomoidea</taxon>
        <taxon>Pentatomidae</taxon>
        <taxon>Pentatominae</taxon>
        <taxon>Nezara</taxon>
    </lineage>
</organism>
<keyword evidence="1" id="KW-0819">tRNA processing</keyword>
<sequence length="145" mass="16842">MPVKMEVEKSRESVPTNHYMLKKSDSDYVYLKILVKNSSEKGECRNPVFLKNYLLKCMANSFGEVNGLVPVDILKYDQTLNEVIIRCNSITFQRLASSVILNNSKLNYFRIQKVSYSNPLGLMFSSRDYCHCSKKNKKRKRKLSN</sequence>
<keyword evidence="3" id="KW-1185">Reference proteome</keyword>
<reference evidence="2" key="1">
    <citation type="submission" date="2022-01" db="EMBL/GenBank/DDBJ databases">
        <authorList>
            <person name="King R."/>
        </authorList>
    </citation>
    <scope>NUCLEOTIDE SEQUENCE</scope>
</reference>
<gene>
    <name evidence="2" type="ORF">NEZAVI_LOCUS3366</name>
</gene>
<dbReference type="EMBL" id="OV725078">
    <property type="protein sequence ID" value="CAH1392563.1"/>
    <property type="molecule type" value="Genomic_DNA"/>
</dbReference>
<dbReference type="OrthoDB" id="7481291at2759"/>
<protein>
    <submittedName>
        <fullName evidence="2">Uncharacterized protein</fullName>
    </submittedName>
</protein>
<evidence type="ECO:0000313" key="3">
    <source>
        <dbReference type="Proteomes" id="UP001152798"/>
    </source>
</evidence>
<accession>A0A9P0H060</accession>
<evidence type="ECO:0000313" key="2">
    <source>
        <dbReference type="EMBL" id="CAH1392563.1"/>
    </source>
</evidence>
<dbReference type="AlphaFoldDB" id="A0A9P0H060"/>
<dbReference type="InterPro" id="IPR038085">
    <property type="entry name" value="Rnp2-like_sf"/>
</dbReference>
<proteinExistence type="predicted"/>
<evidence type="ECO:0000256" key="1">
    <source>
        <dbReference type="ARBA" id="ARBA00022694"/>
    </source>
</evidence>
<dbReference type="GO" id="GO:0008033">
    <property type="term" value="P:tRNA processing"/>
    <property type="evidence" value="ECO:0007669"/>
    <property type="project" value="UniProtKB-KW"/>
</dbReference>
<dbReference type="GO" id="GO:1902555">
    <property type="term" value="C:endoribonuclease complex"/>
    <property type="evidence" value="ECO:0007669"/>
    <property type="project" value="UniProtKB-ARBA"/>
</dbReference>